<proteinExistence type="predicted"/>
<name>A0A3P7VFE4_HAEPC</name>
<protein>
    <submittedName>
        <fullName evidence="1">Uncharacterized protein</fullName>
    </submittedName>
</protein>
<dbReference type="EMBL" id="UZAF01000029">
    <property type="protein sequence ID" value="VDO04298.1"/>
    <property type="molecule type" value="Genomic_DNA"/>
</dbReference>
<keyword evidence="2" id="KW-1185">Reference proteome</keyword>
<dbReference type="AlphaFoldDB" id="A0A3P7VFE4"/>
<gene>
    <name evidence="1" type="ORF">HPLM_LOCUS69</name>
</gene>
<dbReference type="Proteomes" id="UP000268014">
    <property type="component" value="Unassembled WGS sequence"/>
</dbReference>
<sequence>MVPLCAEGLANVLNHHFEVDEIPESFMEAKTILLYKKRRSSEYQ</sequence>
<reference evidence="1 2" key="1">
    <citation type="submission" date="2018-11" db="EMBL/GenBank/DDBJ databases">
        <authorList>
            <consortium name="Pathogen Informatics"/>
        </authorList>
    </citation>
    <scope>NUCLEOTIDE SEQUENCE [LARGE SCALE GENOMIC DNA]</scope>
    <source>
        <strain evidence="1 2">MHpl1</strain>
    </source>
</reference>
<accession>A0A3P7VFE4</accession>
<dbReference type="OrthoDB" id="5856459at2759"/>
<evidence type="ECO:0000313" key="2">
    <source>
        <dbReference type="Proteomes" id="UP000268014"/>
    </source>
</evidence>
<evidence type="ECO:0000313" key="1">
    <source>
        <dbReference type="EMBL" id="VDO04298.1"/>
    </source>
</evidence>
<organism evidence="1 2">
    <name type="scientific">Haemonchus placei</name>
    <name type="common">Barber's pole worm</name>
    <dbReference type="NCBI Taxonomy" id="6290"/>
    <lineage>
        <taxon>Eukaryota</taxon>
        <taxon>Metazoa</taxon>
        <taxon>Ecdysozoa</taxon>
        <taxon>Nematoda</taxon>
        <taxon>Chromadorea</taxon>
        <taxon>Rhabditida</taxon>
        <taxon>Rhabditina</taxon>
        <taxon>Rhabditomorpha</taxon>
        <taxon>Strongyloidea</taxon>
        <taxon>Trichostrongylidae</taxon>
        <taxon>Haemonchus</taxon>
    </lineage>
</organism>